<evidence type="ECO:0000313" key="1">
    <source>
        <dbReference type="EMBL" id="MCU6685661.1"/>
    </source>
</evidence>
<comment type="caution">
    <text evidence="1">The sequence shown here is derived from an EMBL/GenBank/DDBJ whole genome shotgun (WGS) entry which is preliminary data.</text>
</comment>
<organism evidence="1 2">
    <name type="scientific">Dorea acetigenes</name>
    <dbReference type="NCBI Taxonomy" id="2981787"/>
    <lineage>
        <taxon>Bacteria</taxon>
        <taxon>Bacillati</taxon>
        <taxon>Bacillota</taxon>
        <taxon>Clostridia</taxon>
        <taxon>Lachnospirales</taxon>
        <taxon>Lachnospiraceae</taxon>
        <taxon>Dorea</taxon>
    </lineage>
</organism>
<name>A0ABT2RJT2_9FIRM</name>
<accession>A0ABT2RJT2</accession>
<dbReference type="Proteomes" id="UP001652431">
    <property type="component" value="Unassembled WGS sequence"/>
</dbReference>
<sequence length="139" mass="15292">MAEKLIRLGKVSSIDYENGMISVTYPDMDDSTTDKFPVFSMADEYKMPEIGKEVLVLHLSNGQSAGVVMGKYWNEGNKPPISGKNVFRKELGSAFGEAYIQYSGGNIMFHDQKATSTLGSIISRIADLEKRMGSVEAKV</sequence>
<dbReference type="EMBL" id="JAOQJU010000002">
    <property type="protein sequence ID" value="MCU6685661.1"/>
    <property type="molecule type" value="Genomic_DNA"/>
</dbReference>
<keyword evidence="2" id="KW-1185">Reference proteome</keyword>
<evidence type="ECO:0008006" key="3">
    <source>
        <dbReference type="Google" id="ProtNLM"/>
    </source>
</evidence>
<dbReference type="InterPro" id="IPR037026">
    <property type="entry name" value="Vgr_OB-fold_dom_sf"/>
</dbReference>
<gene>
    <name evidence="1" type="ORF">OCV99_03655</name>
</gene>
<dbReference type="RefSeq" id="WP_158368290.1">
    <property type="nucleotide sequence ID" value="NZ_JAOQJU010000002.1"/>
</dbReference>
<protein>
    <recommendedName>
        <fullName evidence="3">Phage P2 baseplate assembly protein gpV</fullName>
    </recommendedName>
</protein>
<evidence type="ECO:0000313" key="2">
    <source>
        <dbReference type="Proteomes" id="UP001652431"/>
    </source>
</evidence>
<dbReference type="Gene3D" id="2.40.50.230">
    <property type="entry name" value="Gp5 N-terminal domain"/>
    <property type="match status" value="1"/>
</dbReference>
<reference evidence="1 2" key="1">
    <citation type="journal article" date="2021" name="ISME Commun">
        <title>Automated analysis of genomic sequences facilitates high-throughput and comprehensive description of bacteria.</title>
        <authorList>
            <person name="Hitch T.C.A."/>
        </authorList>
    </citation>
    <scope>NUCLEOTIDE SEQUENCE [LARGE SCALE GENOMIC DNA]</scope>
    <source>
        <strain evidence="1 2">Sanger_03</strain>
    </source>
</reference>
<proteinExistence type="predicted"/>